<dbReference type="AlphaFoldDB" id="A0A2S2DNR4"/>
<protein>
    <submittedName>
        <fullName evidence="1">Uncharacterized protein</fullName>
    </submittedName>
</protein>
<dbReference type="OrthoDB" id="8760032at2"/>
<keyword evidence="2" id="KW-1185">Reference proteome</keyword>
<dbReference type="RefSeq" id="WP_109347319.1">
    <property type="nucleotide sequence ID" value="NZ_CP029343.1"/>
</dbReference>
<reference evidence="1 2" key="1">
    <citation type="submission" date="2018-05" db="EMBL/GenBank/DDBJ databases">
        <title>Complete genome sequence of Massilia oculi sp. nov. CCUG 43427T (=DSM 26321T), the type strain of M. oculi, and comparison with genome sequences of other Massilia strains.</title>
        <authorList>
            <person name="Zhu B."/>
        </authorList>
    </citation>
    <scope>NUCLEOTIDE SEQUENCE [LARGE SCALE GENOMIC DNA]</scope>
    <source>
        <strain evidence="1 2">CCUG 43427</strain>
    </source>
</reference>
<dbReference type="Proteomes" id="UP000245820">
    <property type="component" value="Chromosome"/>
</dbReference>
<name>A0A2S2DNR4_9BURK</name>
<dbReference type="InterPro" id="IPR029032">
    <property type="entry name" value="AhpD-like"/>
</dbReference>
<proteinExistence type="predicted"/>
<dbReference type="EMBL" id="CP029343">
    <property type="protein sequence ID" value="AWL07023.1"/>
    <property type="molecule type" value="Genomic_DNA"/>
</dbReference>
<dbReference type="KEGG" id="mtim:DIR46_23090"/>
<accession>A0A2S2DNR4</accession>
<organism evidence="1 2">
    <name type="scientific">Massilia oculi</name>
    <dbReference type="NCBI Taxonomy" id="945844"/>
    <lineage>
        <taxon>Bacteria</taxon>
        <taxon>Pseudomonadati</taxon>
        <taxon>Pseudomonadota</taxon>
        <taxon>Betaproteobacteria</taxon>
        <taxon>Burkholderiales</taxon>
        <taxon>Oxalobacteraceae</taxon>
        <taxon>Telluria group</taxon>
        <taxon>Massilia</taxon>
    </lineage>
</organism>
<evidence type="ECO:0000313" key="1">
    <source>
        <dbReference type="EMBL" id="AWL07023.1"/>
    </source>
</evidence>
<sequence length="116" mass="12190">MSSHDGRPTDTGLDLRTRIRIDLFLARRRAGTGTAAPRILALRARGRAAGLNTAEMLANEEGGSHEARAAACLAFVATLLAQPGAPAPEALRRMHDAGYGPDGIEAVIARVGRQAH</sequence>
<dbReference type="SUPFAM" id="SSF69118">
    <property type="entry name" value="AhpD-like"/>
    <property type="match status" value="1"/>
</dbReference>
<gene>
    <name evidence="1" type="ORF">DIR46_23090</name>
</gene>
<evidence type="ECO:0000313" key="2">
    <source>
        <dbReference type="Proteomes" id="UP000245820"/>
    </source>
</evidence>